<proteinExistence type="inferred from homology"/>
<evidence type="ECO:0000256" key="4">
    <source>
        <dbReference type="ARBA" id="ARBA00022833"/>
    </source>
</evidence>
<dbReference type="Proteomes" id="UP000288716">
    <property type="component" value="Unassembled WGS sequence"/>
</dbReference>
<dbReference type="PROSITE" id="PS50157">
    <property type="entry name" value="ZINC_FINGER_C2H2_2"/>
    <property type="match status" value="4"/>
</dbReference>
<gene>
    <name evidence="10" type="ORF">B4U80_09534</name>
</gene>
<dbReference type="GO" id="GO:0000978">
    <property type="term" value="F:RNA polymerase II cis-regulatory region sequence-specific DNA binding"/>
    <property type="evidence" value="ECO:0007669"/>
    <property type="project" value="TreeGrafter"/>
</dbReference>
<dbReference type="EMBL" id="NCKV01009333">
    <property type="protein sequence ID" value="RWS22254.1"/>
    <property type="molecule type" value="Genomic_DNA"/>
</dbReference>
<dbReference type="Pfam" id="PF00096">
    <property type="entry name" value="zf-C2H2"/>
    <property type="match status" value="3"/>
</dbReference>
<keyword evidence="5" id="KW-0539">Nucleus</keyword>
<evidence type="ECO:0000256" key="2">
    <source>
        <dbReference type="ARBA" id="ARBA00022737"/>
    </source>
</evidence>
<evidence type="ECO:0000256" key="8">
    <source>
        <dbReference type="SAM" id="Coils"/>
    </source>
</evidence>
<feature type="domain" description="C2H2-type" evidence="9">
    <location>
        <begin position="108"/>
        <end position="136"/>
    </location>
</feature>
<dbReference type="InterPro" id="IPR013087">
    <property type="entry name" value="Znf_C2H2_type"/>
</dbReference>
<feature type="domain" description="C2H2-type" evidence="9">
    <location>
        <begin position="165"/>
        <end position="188"/>
    </location>
</feature>
<dbReference type="GO" id="GO:0008270">
    <property type="term" value="F:zinc ion binding"/>
    <property type="evidence" value="ECO:0007669"/>
    <property type="project" value="UniProtKB-KW"/>
</dbReference>
<dbReference type="Gene3D" id="3.30.160.60">
    <property type="entry name" value="Classic Zinc Finger"/>
    <property type="match status" value="3"/>
</dbReference>
<dbReference type="PANTHER" id="PTHR24388">
    <property type="entry name" value="ZINC FINGER PROTEIN"/>
    <property type="match status" value="1"/>
</dbReference>
<evidence type="ECO:0000256" key="1">
    <source>
        <dbReference type="ARBA" id="ARBA00022723"/>
    </source>
</evidence>
<keyword evidence="1" id="KW-0479">Metal-binding</keyword>
<keyword evidence="3 7" id="KW-0863">Zinc-finger</keyword>
<comment type="caution">
    <text evidence="10">The sequence shown here is derived from an EMBL/GenBank/DDBJ whole genome shotgun (WGS) entry which is preliminary data.</text>
</comment>
<keyword evidence="4" id="KW-0862">Zinc</keyword>
<evidence type="ECO:0000256" key="3">
    <source>
        <dbReference type="ARBA" id="ARBA00022771"/>
    </source>
</evidence>
<keyword evidence="11" id="KW-1185">Reference proteome</keyword>
<dbReference type="VEuPathDB" id="VectorBase:LDEU009786"/>
<accession>A0A443S446</accession>
<comment type="similarity">
    <text evidence="6">Belongs to the snail C2H2-type zinc-finger protein family.</text>
</comment>
<dbReference type="GO" id="GO:0000981">
    <property type="term" value="F:DNA-binding transcription factor activity, RNA polymerase II-specific"/>
    <property type="evidence" value="ECO:0007669"/>
    <property type="project" value="TreeGrafter"/>
</dbReference>
<sequence>MESSAMEFTFKTESNDSSNDYDDYNNKCAANSDQIRVEAYTENLSAAQKEMRDQTRNTIWYSKEKSKKLLFCLGPPKSYKCLICQNSFTQRNSAYRHISTVHFKERPFQCAFCDKKYAQKPLLAEHIEGIHSDEAIFHCQFCTEYFTTKNQRKNHIRNEHPKGQFTCDVCFRKFTYQRSLLNHQTKEHGIVLDYSNRSSNEFNRTPSMDIH</sequence>
<evidence type="ECO:0000256" key="7">
    <source>
        <dbReference type="PROSITE-ProRule" id="PRU00042"/>
    </source>
</evidence>
<name>A0A443S446_9ACAR</name>
<dbReference type="SUPFAM" id="SSF57667">
    <property type="entry name" value="beta-beta-alpha zinc fingers"/>
    <property type="match status" value="2"/>
</dbReference>
<feature type="domain" description="C2H2-type" evidence="9">
    <location>
        <begin position="79"/>
        <end position="107"/>
    </location>
</feature>
<dbReference type="OrthoDB" id="8685330at2759"/>
<evidence type="ECO:0000313" key="11">
    <source>
        <dbReference type="Proteomes" id="UP000288716"/>
    </source>
</evidence>
<feature type="coiled-coil region" evidence="8">
    <location>
        <begin position="30"/>
        <end position="57"/>
    </location>
</feature>
<evidence type="ECO:0000259" key="9">
    <source>
        <dbReference type="PROSITE" id="PS50157"/>
    </source>
</evidence>
<dbReference type="AlphaFoldDB" id="A0A443S446"/>
<dbReference type="STRING" id="299467.A0A443S446"/>
<dbReference type="PANTHER" id="PTHR24388:SF104">
    <property type="entry name" value="AT-RICH BINDING PROTEIN-RELATED"/>
    <property type="match status" value="1"/>
</dbReference>
<keyword evidence="2" id="KW-0677">Repeat</keyword>
<dbReference type="InterPro" id="IPR050527">
    <property type="entry name" value="Snail/Krueppel_Znf"/>
</dbReference>
<evidence type="ECO:0000313" key="10">
    <source>
        <dbReference type="EMBL" id="RWS22254.1"/>
    </source>
</evidence>
<organism evidence="10 11">
    <name type="scientific">Leptotrombidium deliense</name>
    <dbReference type="NCBI Taxonomy" id="299467"/>
    <lineage>
        <taxon>Eukaryota</taxon>
        <taxon>Metazoa</taxon>
        <taxon>Ecdysozoa</taxon>
        <taxon>Arthropoda</taxon>
        <taxon>Chelicerata</taxon>
        <taxon>Arachnida</taxon>
        <taxon>Acari</taxon>
        <taxon>Acariformes</taxon>
        <taxon>Trombidiformes</taxon>
        <taxon>Prostigmata</taxon>
        <taxon>Anystina</taxon>
        <taxon>Parasitengona</taxon>
        <taxon>Trombiculoidea</taxon>
        <taxon>Trombiculidae</taxon>
        <taxon>Leptotrombidium</taxon>
    </lineage>
</organism>
<dbReference type="InterPro" id="IPR036236">
    <property type="entry name" value="Znf_C2H2_sf"/>
</dbReference>
<keyword evidence="8" id="KW-0175">Coiled coil</keyword>
<reference evidence="10 11" key="1">
    <citation type="journal article" date="2018" name="Gigascience">
        <title>Genomes of trombidid mites reveal novel predicted allergens and laterally-transferred genes associated with secondary metabolism.</title>
        <authorList>
            <person name="Dong X."/>
            <person name="Chaisiri K."/>
            <person name="Xia D."/>
            <person name="Armstrong S.D."/>
            <person name="Fang Y."/>
            <person name="Donnelly M.J."/>
            <person name="Kadowaki T."/>
            <person name="McGarry J.W."/>
            <person name="Darby A.C."/>
            <person name="Makepeace B.L."/>
        </authorList>
    </citation>
    <scope>NUCLEOTIDE SEQUENCE [LARGE SCALE GENOMIC DNA]</scope>
    <source>
        <strain evidence="10">UoL-UT</strain>
    </source>
</reference>
<evidence type="ECO:0000256" key="6">
    <source>
        <dbReference type="ARBA" id="ARBA00037948"/>
    </source>
</evidence>
<dbReference type="PROSITE" id="PS00028">
    <property type="entry name" value="ZINC_FINGER_C2H2_1"/>
    <property type="match status" value="4"/>
</dbReference>
<feature type="domain" description="C2H2-type" evidence="9">
    <location>
        <begin position="137"/>
        <end position="160"/>
    </location>
</feature>
<evidence type="ECO:0000256" key="5">
    <source>
        <dbReference type="ARBA" id="ARBA00023242"/>
    </source>
</evidence>
<dbReference type="SMART" id="SM00355">
    <property type="entry name" value="ZnF_C2H2"/>
    <property type="match status" value="4"/>
</dbReference>
<protein>
    <submittedName>
        <fullName evidence="10">Zinc finger protein 596-like protein</fullName>
    </submittedName>
</protein>